<feature type="domain" description="Mechanosensitive ion channel MscS C-terminal" evidence="14">
    <location>
        <begin position="983"/>
        <end position="1065"/>
    </location>
</feature>
<dbReference type="PANTHER" id="PTHR30347:SF1">
    <property type="entry name" value="MECHANOSENSITIVE CHANNEL MSCK"/>
    <property type="match status" value="1"/>
</dbReference>
<evidence type="ECO:0000256" key="2">
    <source>
        <dbReference type="ARBA" id="ARBA00008017"/>
    </source>
</evidence>
<dbReference type="InterPro" id="IPR010920">
    <property type="entry name" value="LSM_dom_sf"/>
</dbReference>
<evidence type="ECO:0000256" key="10">
    <source>
        <dbReference type="SAM" id="SignalP"/>
    </source>
</evidence>
<feature type="transmembrane region" description="Helical" evidence="9">
    <location>
        <begin position="861"/>
        <end position="882"/>
    </location>
</feature>
<evidence type="ECO:0000256" key="9">
    <source>
        <dbReference type="SAM" id="Phobius"/>
    </source>
</evidence>
<dbReference type="RefSeq" id="WP_251834700.1">
    <property type="nucleotide sequence ID" value="NZ_JACSQG010000001.1"/>
</dbReference>
<gene>
    <name evidence="16" type="primary">mscK</name>
    <name evidence="16" type="ORF">H9642_01800</name>
</gene>
<reference evidence="16 17" key="1">
    <citation type="submission" date="2020-08" db="EMBL/GenBank/DDBJ databases">
        <title>A Genomic Blueprint of the Chicken Gut Microbiome.</title>
        <authorList>
            <person name="Gilroy R."/>
            <person name="Ravi A."/>
            <person name="Getino M."/>
            <person name="Pursley I."/>
            <person name="Horton D.L."/>
            <person name="Alikhan N.-F."/>
            <person name="Baker D."/>
            <person name="Gharbi K."/>
            <person name="Hall N."/>
            <person name="Watson M."/>
            <person name="Adriaenssens E.M."/>
            <person name="Foster-Nyarko E."/>
            <person name="Jarju S."/>
            <person name="Secka A."/>
            <person name="Antonio M."/>
            <person name="Oren A."/>
            <person name="Chaudhuri R."/>
            <person name="La Ragione R.M."/>
            <person name="Hildebrand F."/>
            <person name="Pallen M.J."/>
        </authorList>
    </citation>
    <scope>NUCLEOTIDE SEQUENCE [LARGE SCALE GENOMIC DNA]</scope>
    <source>
        <strain evidence="16 17">Sa2CUA2</strain>
    </source>
</reference>
<dbReference type="Pfam" id="PF00924">
    <property type="entry name" value="MS_channel_2nd"/>
    <property type="match status" value="1"/>
</dbReference>
<dbReference type="Gene3D" id="1.10.287.1260">
    <property type="match status" value="1"/>
</dbReference>
<feature type="compositionally biased region" description="Basic and acidic residues" evidence="8">
    <location>
        <begin position="246"/>
        <end position="259"/>
    </location>
</feature>
<dbReference type="Pfam" id="PF21088">
    <property type="entry name" value="MS_channel_1st"/>
    <property type="match status" value="1"/>
</dbReference>
<name>A0ABR8TJG6_9PSED</name>
<keyword evidence="17" id="KW-1185">Reference proteome</keyword>
<dbReference type="SUPFAM" id="SSF82861">
    <property type="entry name" value="Mechanosensitive channel protein MscS (YggB), transmembrane region"/>
    <property type="match status" value="1"/>
</dbReference>
<feature type="transmembrane region" description="Helical" evidence="9">
    <location>
        <begin position="483"/>
        <end position="501"/>
    </location>
</feature>
<feature type="transmembrane region" description="Helical" evidence="9">
    <location>
        <begin position="773"/>
        <end position="790"/>
    </location>
</feature>
<feature type="signal peptide" evidence="10">
    <location>
        <begin position="1"/>
        <end position="21"/>
    </location>
</feature>
<protein>
    <submittedName>
        <fullName evidence="16">Mechanosensitive channel MscK</fullName>
    </submittedName>
</protein>
<feature type="coiled-coil region" evidence="7">
    <location>
        <begin position="295"/>
        <end position="322"/>
    </location>
</feature>
<evidence type="ECO:0000259" key="11">
    <source>
        <dbReference type="Pfam" id="PF00924"/>
    </source>
</evidence>
<dbReference type="SUPFAM" id="SSF82689">
    <property type="entry name" value="Mechanosensitive channel protein MscS (YggB), C-terminal domain"/>
    <property type="match status" value="1"/>
</dbReference>
<keyword evidence="10" id="KW-0732">Signal</keyword>
<comment type="similarity">
    <text evidence="2">Belongs to the MscS (TC 1.A.23) family.</text>
</comment>
<keyword evidence="7" id="KW-0175">Coiled coil</keyword>
<dbReference type="PROSITE" id="PS01246">
    <property type="entry name" value="UPF0003"/>
    <property type="match status" value="1"/>
</dbReference>
<evidence type="ECO:0000256" key="1">
    <source>
        <dbReference type="ARBA" id="ARBA00004651"/>
    </source>
</evidence>
<dbReference type="InterPro" id="IPR006686">
    <property type="entry name" value="MscS_channel_CS"/>
</dbReference>
<dbReference type="InterPro" id="IPR049278">
    <property type="entry name" value="MS_channel_C"/>
</dbReference>
<dbReference type="SUPFAM" id="SSF50182">
    <property type="entry name" value="Sm-like ribonucleoproteins"/>
    <property type="match status" value="1"/>
</dbReference>
<dbReference type="Proteomes" id="UP000611945">
    <property type="component" value="Unassembled WGS sequence"/>
</dbReference>
<dbReference type="InterPro" id="IPR025692">
    <property type="entry name" value="MscS_IM_dom1"/>
</dbReference>
<evidence type="ECO:0000256" key="5">
    <source>
        <dbReference type="ARBA" id="ARBA00022989"/>
    </source>
</evidence>
<dbReference type="InterPro" id="IPR011014">
    <property type="entry name" value="MscS_channel_TM-2"/>
</dbReference>
<feature type="chain" id="PRO_5047406208" evidence="10">
    <location>
        <begin position="22"/>
        <end position="1094"/>
    </location>
</feature>
<feature type="domain" description="Mechanosensitive ion channel transmembrane helices 2/3" evidence="15">
    <location>
        <begin position="867"/>
        <end position="908"/>
    </location>
</feature>
<evidence type="ECO:0000256" key="4">
    <source>
        <dbReference type="ARBA" id="ARBA00022692"/>
    </source>
</evidence>
<feature type="domain" description="Mechanosensitive ion channel MscS porin" evidence="13">
    <location>
        <begin position="34"/>
        <end position="262"/>
    </location>
</feature>
<evidence type="ECO:0000259" key="13">
    <source>
        <dbReference type="Pfam" id="PF12795"/>
    </source>
</evidence>
<feature type="domain" description="Mechanosensitive ion channel inner membrane" evidence="12">
    <location>
        <begin position="487"/>
        <end position="806"/>
    </location>
</feature>
<feature type="transmembrane region" description="Helical" evidence="9">
    <location>
        <begin position="708"/>
        <end position="729"/>
    </location>
</feature>
<keyword evidence="5 9" id="KW-1133">Transmembrane helix</keyword>
<evidence type="ECO:0000256" key="7">
    <source>
        <dbReference type="SAM" id="Coils"/>
    </source>
</evidence>
<evidence type="ECO:0000256" key="8">
    <source>
        <dbReference type="SAM" id="MobiDB-lite"/>
    </source>
</evidence>
<feature type="coiled-coil region" evidence="7">
    <location>
        <begin position="218"/>
        <end position="245"/>
    </location>
</feature>
<evidence type="ECO:0000259" key="14">
    <source>
        <dbReference type="Pfam" id="PF21082"/>
    </source>
</evidence>
<keyword evidence="6 9" id="KW-0472">Membrane</keyword>
<dbReference type="InterPro" id="IPR052702">
    <property type="entry name" value="MscS-like_channel"/>
</dbReference>
<feature type="transmembrane region" description="Helical" evidence="9">
    <location>
        <begin position="894"/>
        <end position="922"/>
    </location>
</feature>
<feature type="region of interest" description="Disordered" evidence="8">
    <location>
        <begin position="246"/>
        <end position="265"/>
    </location>
</feature>
<evidence type="ECO:0000259" key="12">
    <source>
        <dbReference type="Pfam" id="PF12794"/>
    </source>
</evidence>
<dbReference type="Pfam" id="PF21082">
    <property type="entry name" value="MS_channel_3rd"/>
    <property type="match status" value="1"/>
</dbReference>
<evidence type="ECO:0000256" key="6">
    <source>
        <dbReference type="ARBA" id="ARBA00023136"/>
    </source>
</evidence>
<dbReference type="EMBL" id="JACSQG010000001">
    <property type="protein sequence ID" value="MBD7975917.1"/>
    <property type="molecule type" value="Genomic_DNA"/>
</dbReference>
<dbReference type="InterPro" id="IPR011066">
    <property type="entry name" value="MscS_channel_C_sf"/>
</dbReference>
<evidence type="ECO:0000313" key="16">
    <source>
        <dbReference type="EMBL" id="MBD7975917.1"/>
    </source>
</evidence>
<evidence type="ECO:0000256" key="3">
    <source>
        <dbReference type="ARBA" id="ARBA00022475"/>
    </source>
</evidence>
<dbReference type="InterPro" id="IPR024393">
    <property type="entry name" value="MscS_porin"/>
</dbReference>
<dbReference type="Pfam" id="PF12795">
    <property type="entry name" value="MscS_porin"/>
    <property type="match status" value="1"/>
</dbReference>
<dbReference type="InterPro" id="IPR006685">
    <property type="entry name" value="MscS_channel_2nd"/>
</dbReference>
<feature type="transmembrane region" description="Helical" evidence="9">
    <location>
        <begin position="565"/>
        <end position="585"/>
    </location>
</feature>
<dbReference type="Pfam" id="PF12794">
    <property type="entry name" value="MscS_TM"/>
    <property type="match status" value="1"/>
</dbReference>
<comment type="subcellular location">
    <subcellularLocation>
        <location evidence="1">Cell membrane</location>
        <topology evidence="1">Multi-pass membrane protein</topology>
    </subcellularLocation>
</comment>
<feature type="transmembrane region" description="Helical" evidence="9">
    <location>
        <begin position="605"/>
        <end position="625"/>
    </location>
</feature>
<feature type="transmembrane region" description="Helical" evidence="9">
    <location>
        <begin position="676"/>
        <end position="696"/>
    </location>
</feature>
<evidence type="ECO:0000259" key="15">
    <source>
        <dbReference type="Pfam" id="PF21088"/>
    </source>
</evidence>
<organism evidence="16 17">
    <name type="scientific">Serpens gallinarum</name>
    <dbReference type="NCBI Taxonomy" id="2763075"/>
    <lineage>
        <taxon>Bacteria</taxon>
        <taxon>Pseudomonadati</taxon>
        <taxon>Pseudomonadota</taxon>
        <taxon>Gammaproteobacteria</taxon>
        <taxon>Pseudomonadales</taxon>
        <taxon>Pseudomonadaceae</taxon>
        <taxon>Pseudomonas</taxon>
    </lineage>
</organism>
<dbReference type="NCBIfam" id="NF008438">
    <property type="entry name" value="PRK11281.1"/>
    <property type="match status" value="1"/>
</dbReference>
<dbReference type="InterPro" id="IPR023408">
    <property type="entry name" value="MscS_beta-dom_sf"/>
</dbReference>
<feature type="transmembrane region" description="Helical" evidence="9">
    <location>
        <begin position="530"/>
        <end position="553"/>
    </location>
</feature>
<feature type="coiled-coil region" evidence="7">
    <location>
        <begin position="54"/>
        <end position="91"/>
    </location>
</feature>
<dbReference type="Gene3D" id="3.30.70.100">
    <property type="match status" value="1"/>
</dbReference>
<accession>A0ABR8TJG6</accession>
<dbReference type="PANTHER" id="PTHR30347">
    <property type="entry name" value="POTASSIUM CHANNEL RELATED"/>
    <property type="match status" value="1"/>
</dbReference>
<feature type="transmembrane region" description="Helical" evidence="9">
    <location>
        <begin position="637"/>
        <end position="655"/>
    </location>
</feature>
<feature type="transmembrane region" description="Helical" evidence="9">
    <location>
        <begin position="818"/>
        <end position="840"/>
    </location>
</feature>
<dbReference type="Gene3D" id="2.30.30.60">
    <property type="match status" value="1"/>
</dbReference>
<comment type="caution">
    <text evidence="16">The sequence shown here is derived from an EMBL/GenBank/DDBJ whole genome shotgun (WGS) entry which is preliminary data.</text>
</comment>
<keyword evidence="3" id="KW-1003">Cell membrane</keyword>
<evidence type="ECO:0000313" key="17">
    <source>
        <dbReference type="Proteomes" id="UP000611945"/>
    </source>
</evidence>
<keyword evidence="4 9" id="KW-0812">Transmembrane</keyword>
<proteinExistence type="inferred from homology"/>
<dbReference type="InterPro" id="IPR049142">
    <property type="entry name" value="MS_channel_1st"/>
</dbReference>
<feature type="domain" description="Mechanosensitive ion channel MscS" evidence="11">
    <location>
        <begin position="910"/>
        <end position="975"/>
    </location>
</feature>
<sequence>MLVFRFLCLTFLFVLSGVLLAADPPSREAVEASLAALADRKLPEAEQLRVQQTLEQTLAQLDQQQELQQRLEALQQQLDVAPQQINEARQALEELQLHPAKNPLTQYADTDMVELELILTDRSQQLTDWQKQLTAANSLIISAQTRPERAQTEISANQNRILQLQTALKDDKLEGKTLIPEQRDLLNAELVTLELRNELRRQELAGNNPLLDLGTSRRELLTEQVTRLENELEGLQTLINERRLAQSAETREEVSREARSAGPGSLLARETATNLKLTDYLLRVTDRLNEVTQANLRTKQRLDTLTQSEQALEEQIDVLRGSLLLSQILLEQKRRLPQVKTDTRLADDIADIRLYQFELNQNREQLNNPQQFVATLLEKEPGADSESMRASLLELAKSRSELLDRLARELNALLGEAISLQLNQTQLNTLASQLSKTLEEQLFWIPSNPPLSLVWWARAPERLAAQIATLPWLDTVKDLGRGLMARPWVFLPLLLSALLFFKRSLFRRKLHALHQDIGHFPRDSQRHTPLALLFNLLQALPGTMLLALCGYALQIDARGQNTHLGAALFAMAGAWLVIYTSYRILTPGGVAERHFGWARAQISFLYRNVRWLGVVVLVLVGVVTFAEDQPTVLTEDVLGVLLLLCSFGVLAWLLGRLMFSGPHSDQASPFRKLIGALLTLLPLGMMVALFAGYYYTTLKLSGRLIDTLYALLIWILLEAMLVRGLSLAARRLAWQRLQAKRDAAQQETPDGATVAVEEPELAIEDVNEQSLRLIRLGLLAGLVAVLWWVWSDMLTVFTYLDTITLYQFTSGTGATASLVPISMLDVLGALLIVAITVILARNLPGLLEVLILSRLKLAQGSAYATTTLLSYAILGFGIVTTLSTLGVSWDKLQWLVAALSVGIGFGMQEIFANFISGLIILFERPVRIGDLVTIGNVTGTVKRIHIRATHIIDGDRKEVIVPNKTFVTSQLINWTLTDTITRIVLSFGVNRGADLSRVRELLLQAAQQNPRVMRDPEPVVQMTTYATSGLTHELKFYVKELVDRGLATDEINRRVDQLFIENGINVVGRPQMEVFMVNREGKEQAVEPAKSETP</sequence>